<dbReference type="GO" id="GO:0016887">
    <property type="term" value="F:ATP hydrolysis activity"/>
    <property type="evidence" value="ECO:0007669"/>
    <property type="project" value="InterPro"/>
</dbReference>
<evidence type="ECO:0000313" key="7">
    <source>
        <dbReference type="EMBL" id="AMD91049.1"/>
    </source>
</evidence>
<evidence type="ECO:0000256" key="5">
    <source>
        <dbReference type="SAM" id="MobiDB-lite"/>
    </source>
</evidence>
<feature type="region of interest" description="Disordered" evidence="5">
    <location>
        <begin position="217"/>
        <end position="240"/>
    </location>
</feature>
<dbReference type="NCBIfam" id="TIGR01189">
    <property type="entry name" value="ccmA"/>
    <property type="match status" value="1"/>
</dbReference>
<dbReference type="InterPro" id="IPR003593">
    <property type="entry name" value="AAA+_ATPase"/>
</dbReference>
<dbReference type="PANTHER" id="PTHR42939">
    <property type="entry name" value="ABC TRANSPORTER ATP-BINDING PROTEIN ALBC-RELATED"/>
    <property type="match status" value="1"/>
</dbReference>
<dbReference type="STRING" id="44742.AXF13_13475"/>
<dbReference type="SUPFAM" id="SSF52540">
    <property type="entry name" value="P-loop containing nucleoside triphosphate hydrolases"/>
    <property type="match status" value="1"/>
</dbReference>
<dbReference type="Pfam" id="PF00005">
    <property type="entry name" value="ABC_tran"/>
    <property type="match status" value="1"/>
</dbReference>
<dbReference type="SMART" id="SM00382">
    <property type="entry name" value="AAA"/>
    <property type="match status" value="1"/>
</dbReference>
<dbReference type="EMBL" id="CP014229">
    <property type="protein sequence ID" value="AMD91049.1"/>
    <property type="molecule type" value="Genomic_DNA"/>
</dbReference>
<dbReference type="PROSITE" id="PS50893">
    <property type="entry name" value="ABC_TRANSPORTER_2"/>
    <property type="match status" value="1"/>
</dbReference>
<dbReference type="RefSeq" id="WP_062254006.1">
    <property type="nucleotide sequence ID" value="NZ_CP014229.1"/>
</dbReference>
<dbReference type="GO" id="GO:0017004">
    <property type="term" value="P:cytochrome complex assembly"/>
    <property type="evidence" value="ECO:0007669"/>
    <property type="project" value="UniProtKB-KW"/>
</dbReference>
<dbReference type="GO" id="GO:0005524">
    <property type="term" value="F:ATP binding"/>
    <property type="evidence" value="ECO:0007669"/>
    <property type="project" value="UniProtKB-KW"/>
</dbReference>
<dbReference type="InterPro" id="IPR051782">
    <property type="entry name" value="ABC_Transporter_VariousFunc"/>
</dbReference>
<keyword evidence="4 7" id="KW-0067">ATP-binding</keyword>
<dbReference type="GO" id="GO:0022857">
    <property type="term" value="F:transmembrane transporter activity"/>
    <property type="evidence" value="ECO:0007669"/>
    <property type="project" value="InterPro"/>
</dbReference>
<keyword evidence="8" id="KW-1185">Reference proteome</keyword>
<protein>
    <submittedName>
        <fullName evidence="7">ABC transporter ATP-binding protein</fullName>
    </submittedName>
</protein>
<organism evidence="7 8">
    <name type="scientific">Desulfovibrio fairfieldensis</name>
    <dbReference type="NCBI Taxonomy" id="44742"/>
    <lineage>
        <taxon>Bacteria</taxon>
        <taxon>Pseudomonadati</taxon>
        <taxon>Thermodesulfobacteriota</taxon>
        <taxon>Desulfovibrionia</taxon>
        <taxon>Desulfovibrionales</taxon>
        <taxon>Desulfovibrionaceae</taxon>
        <taxon>Desulfovibrio</taxon>
    </lineage>
</organism>
<reference evidence="8" key="1">
    <citation type="submission" date="2016-02" db="EMBL/GenBank/DDBJ databases">
        <authorList>
            <person name="Holder M.E."/>
            <person name="Ajami N.J."/>
            <person name="Petrosino J.F."/>
        </authorList>
    </citation>
    <scope>NUCLEOTIDE SEQUENCE [LARGE SCALE GENOMIC DNA]</scope>
    <source>
        <strain evidence="8">CCUG 45958</strain>
    </source>
</reference>
<evidence type="ECO:0000256" key="3">
    <source>
        <dbReference type="ARBA" id="ARBA00022748"/>
    </source>
</evidence>
<keyword evidence="2" id="KW-0547">Nucleotide-binding</keyword>
<keyword evidence="1" id="KW-0813">Transport</keyword>
<dbReference type="Gene3D" id="3.40.50.300">
    <property type="entry name" value="P-loop containing nucleotide triphosphate hydrolases"/>
    <property type="match status" value="1"/>
</dbReference>
<proteinExistence type="predicted"/>
<dbReference type="InterPro" id="IPR027417">
    <property type="entry name" value="P-loop_NTPase"/>
</dbReference>
<evidence type="ECO:0000259" key="6">
    <source>
        <dbReference type="PROSITE" id="PS50893"/>
    </source>
</evidence>
<dbReference type="InterPro" id="IPR003439">
    <property type="entry name" value="ABC_transporter-like_ATP-bd"/>
</dbReference>
<keyword evidence="3" id="KW-0201">Cytochrome c-type biogenesis</keyword>
<evidence type="ECO:0000256" key="4">
    <source>
        <dbReference type="ARBA" id="ARBA00022840"/>
    </source>
</evidence>
<sequence>MLELDRVAKLYGVKVIFKEVSCAFTAGSVSLLVGGNGAGKSTLMRIMAGLSRPSAGRVRQAESGTRSGGLRLGYLGHATFLYPGLTALENLAFWRTAHGLRLSRSDLLTGLERVGLAAHAHERAGVFSRGMAQRLNLARVLMIEPDLLLLDEPGTGLDAASLALLRREVRDARQRGACVVLISHDLAGDAPLADRLLALAERKLVYDGAPSDFTGFHPAPDTAAADNTDKADRGGPACCA</sequence>
<evidence type="ECO:0000256" key="1">
    <source>
        <dbReference type="ARBA" id="ARBA00022448"/>
    </source>
</evidence>
<name>A0A0X8JLM0_9BACT</name>
<evidence type="ECO:0000256" key="2">
    <source>
        <dbReference type="ARBA" id="ARBA00022741"/>
    </source>
</evidence>
<gene>
    <name evidence="7" type="ORF">AXF13_13475</name>
</gene>
<dbReference type="InterPro" id="IPR005895">
    <property type="entry name" value="ABC_transptr_haem_export_CcmA"/>
</dbReference>
<dbReference type="AlphaFoldDB" id="A0A0X8JLM0"/>
<dbReference type="Proteomes" id="UP000069241">
    <property type="component" value="Chromosome"/>
</dbReference>
<feature type="domain" description="ABC transporter" evidence="6">
    <location>
        <begin position="2"/>
        <end position="226"/>
    </location>
</feature>
<dbReference type="PANTHER" id="PTHR42939:SF1">
    <property type="entry name" value="ABC TRANSPORTER ATP-BINDING PROTEIN ALBC-RELATED"/>
    <property type="match status" value="1"/>
</dbReference>
<dbReference type="KEGG" id="dfi:AXF13_13475"/>
<evidence type="ECO:0000313" key="8">
    <source>
        <dbReference type="Proteomes" id="UP000069241"/>
    </source>
</evidence>
<accession>A0A0X8JLM0</accession>